<dbReference type="SUPFAM" id="SSF103481">
    <property type="entry name" value="Multidrug resistance efflux transporter EmrE"/>
    <property type="match status" value="1"/>
</dbReference>
<dbReference type="InterPro" id="IPR045324">
    <property type="entry name" value="Small_multidrug_res"/>
</dbReference>
<dbReference type="GO" id="GO:0022857">
    <property type="term" value="F:transmembrane transporter activity"/>
    <property type="evidence" value="ECO:0007669"/>
    <property type="project" value="InterPro"/>
</dbReference>
<dbReference type="InterPro" id="IPR000390">
    <property type="entry name" value="Small_drug/metabolite_transptr"/>
</dbReference>
<protein>
    <submittedName>
        <fullName evidence="9">Multidrug efflux SMR transporter</fullName>
    </submittedName>
</protein>
<dbReference type="GO" id="GO:0005886">
    <property type="term" value="C:plasma membrane"/>
    <property type="evidence" value="ECO:0007669"/>
    <property type="project" value="UniProtKB-SubCell"/>
</dbReference>
<keyword evidence="2" id="KW-0813">Transport</keyword>
<name>A0A4R4XQQ7_9PSEU</name>
<evidence type="ECO:0000256" key="6">
    <source>
        <dbReference type="ARBA" id="ARBA00023136"/>
    </source>
</evidence>
<dbReference type="RefSeq" id="WP_132495533.1">
    <property type="nucleotide sequence ID" value="NZ_SMKW01000172.1"/>
</dbReference>
<feature type="transmembrane region" description="Helical" evidence="8">
    <location>
        <begin position="29"/>
        <end position="49"/>
    </location>
</feature>
<keyword evidence="3" id="KW-1003">Cell membrane</keyword>
<dbReference type="Proteomes" id="UP000294947">
    <property type="component" value="Unassembled WGS sequence"/>
</dbReference>
<proteinExistence type="inferred from homology"/>
<dbReference type="OrthoDB" id="21828at2"/>
<keyword evidence="10" id="KW-1185">Reference proteome</keyword>
<dbReference type="InterPro" id="IPR037185">
    <property type="entry name" value="EmrE-like"/>
</dbReference>
<dbReference type="PANTHER" id="PTHR30561">
    <property type="entry name" value="SMR FAMILY PROTON-DEPENDENT DRUG EFFLUX TRANSPORTER SUGE"/>
    <property type="match status" value="1"/>
</dbReference>
<evidence type="ECO:0000313" key="10">
    <source>
        <dbReference type="Proteomes" id="UP000294947"/>
    </source>
</evidence>
<reference evidence="9 10" key="1">
    <citation type="submission" date="2019-03" db="EMBL/GenBank/DDBJ databases">
        <title>Draft genome sequences of novel Actinobacteria.</title>
        <authorList>
            <person name="Sahin N."/>
            <person name="Ay H."/>
            <person name="Saygin H."/>
        </authorList>
    </citation>
    <scope>NUCLEOTIDE SEQUENCE [LARGE SCALE GENOMIC DNA]</scope>
    <source>
        <strain evidence="9 10">7K502</strain>
    </source>
</reference>
<evidence type="ECO:0000256" key="7">
    <source>
        <dbReference type="RuleBase" id="RU003942"/>
    </source>
</evidence>
<evidence type="ECO:0000256" key="8">
    <source>
        <dbReference type="SAM" id="Phobius"/>
    </source>
</evidence>
<dbReference type="Gene3D" id="1.10.3730.20">
    <property type="match status" value="1"/>
</dbReference>
<dbReference type="EMBL" id="SMKW01000172">
    <property type="protein sequence ID" value="TDD33209.1"/>
    <property type="molecule type" value="Genomic_DNA"/>
</dbReference>
<dbReference type="PANTHER" id="PTHR30561:SF0">
    <property type="entry name" value="GUANIDINIUM EXPORTER"/>
    <property type="match status" value="1"/>
</dbReference>
<accession>A0A4R4XQQ7</accession>
<keyword evidence="4 7" id="KW-0812">Transmembrane</keyword>
<comment type="similarity">
    <text evidence="7">Belongs to the drug/metabolite transporter (DMT) superfamily. Small multidrug resistance (SMR) (TC 2.A.7.1) family.</text>
</comment>
<dbReference type="AlphaFoldDB" id="A0A4R4XQQ7"/>
<evidence type="ECO:0000256" key="4">
    <source>
        <dbReference type="ARBA" id="ARBA00022692"/>
    </source>
</evidence>
<evidence type="ECO:0000313" key="9">
    <source>
        <dbReference type="EMBL" id="TDD33209.1"/>
    </source>
</evidence>
<gene>
    <name evidence="9" type="ORF">E1288_45715</name>
</gene>
<keyword evidence="6 8" id="KW-0472">Membrane</keyword>
<evidence type="ECO:0000256" key="2">
    <source>
        <dbReference type="ARBA" id="ARBA00022448"/>
    </source>
</evidence>
<sequence length="104" mass="10876">MAWIVLLVAGAMEAAWAVALSESRGFKRLWPSVIFLVTSVLSLAGLSIAMRDIPTGTAYAVWTGTGAALTVLWAFGTRKEKATQAKALLLSGLVACVIGLKVVA</sequence>
<dbReference type="Pfam" id="PF00893">
    <property type="entry name" value="Multi_Drug_Res"/>
    <property type="match status" value="1"/>
</dbReference>
<comment type="caution">
    <text evidence="9">The sequence shown here is derived from an EMBL/GenBank/DDBJ whole genome shotgun (WGS) entry which is preliminary data.</text>
</comment>
<evidence type="ECO:0000256" key="5">
    <source>
        <dbReference type="ARBA" id="ARBA00022989"/>
    </source>
</evidence>
<keyword evidence="5 8" id="KW-1133">Transmembrane helix</keyword>
<comment type="subcellular location">
    <subcellularLocation>
        <location evidence="1 7">Cell membrane</location>
        <topology evidence="1 7">Multi-pass membrane protein</topology>
    </subcellularLocation>
</comment>
<evidence type="ECO:0000256" key="1">
    <source>
        <dbReference type="ARBA" id="ARBA00004651"/>
    </source>
</evidence>
<organism evidence="9 10">
    <name type="scientific">Saccharopolyspora elongata</name>
    <dbReference type="NCBI Taxonomy" id="2530387"/>
    <lineage>
        <taxon>Bacteria</taxon>
        <taxon>Bacillati</taxon>
        <taxon>Actinomycetota</taxon>
        <taxon>Actinomycetes</taxon>
        <taxon>Pseudonocardiales</taxon>
        <taxon>Pseudonocardiaceae</taxon>
        <taxon>Saccharopolyspora</taxon>
    </lineage>
</organism>
<feature type="transmembrane region" description="Helical" evidence="8">
    <location>
        <begin position="56"/>
        <end position="75"/>
    </location>
</feature>
<evidence type="ECO:0000256" key="3">
    <source>
        <dbReference type="ARBA" id="ARBA00022475"/>
    </source>
</evidence>